<dbReference type="InterPro" id="IPR011257">
    <property type="entry name" value="DNA_glycosylase"/>
</dbReference>
<sequence length="234" mass="27477">MQNLLEEQYKLFNQELNANSHPDPIMVAKEFLNHKERDRLILFCALFSYGNAKAIVNFLNSCQLQNPSPLFLKPYRFQNPKDIKNFFETLLKIPIYSIFLENYQKENSVLYGIEALQNTLLKSLDKPLSEGLKFLIGIPNNHSPLKRWNMFLRWMVRNDKIDFGLWKEVDKSTLVLPLDTHTFKISSKLGLLKRKTYDLKAALEITDFLRKLDPKDPTKFDFALYRIGQLCLLD</sequence>
<reference evidence="1 2" key="1">
    <citation type="submission" date="2017-03" db="EMBL/GenBank/DDBJ databases">
        <title>Genomic and clinical evidence uncovers the enterohepatic species Helicobacter valdiviensis as a potential human intestinal pathogen.</title>
        <authorList>
            <person name="Fresia P."/>
            <person name="Jara R."/>
            <person name="Sierra R."/>
            <person name="Ferres I."/>
            <person name="Greif G."/>
            <person name="Iraola G."/>
            <person name="Collado L."/>
        </authorList>
    </citation>
    <scope>NUCLEOTIDE SEQUENCE [LARGE SCALE GENOMIC DNA]</scope>
    <source>
        <strain evidence="1 2">WBE14</strain>
    </source>
</reference>
<dbReference type="OrthoDB" id="9773332at2"/>
<dbReference type="GO" id="GO:0003824">
    <property type="term" value="F:catalytic activity"/>
    <property type="evidence" value="ECO:0007669"/>
    <property type="project" value="InterPro"/>
</dbReference>
<accession>A0A2W6MW04</accession>
<evidence type="ECO:0000313" key="2">
    <source>
        <dbReference type="Proteomes" id="UP000249746"/>
    </source>
</evidence>
<dbReference type="InterPro" id="IPR014127">
    <property type="entry name" value="CHP02757"/>
</dbReference>
<evidence type="ECO:0000313" key="1">
    <source>
        <dbReference type="EMBL" id="PZT48129.1"/>
    </source>
</evidence>
<comment type="caution">
    <text evidence="1">The sequence shown here is derived from an EMBL/GenBank/DDBJ whole genome shotgun (WGS) entry which is preliminary data.</text>
</comment>
<dbReference type="NCBIfam" id="TIGR02757">
    <property type="entry name" value="TIGR02757 family protein"/>
    <property type="match status" value="1"/>
</dbReference>
<dbReference type="Proteomes" id="UP000249746">
    <property type="component" value="Unassembled WGS sequence"/>
</dbReference>
<dbReference type="EMBL" id="NBIU01000013">
    <property type="protein sequence ID" value="PZT48129.1"/>
    <property type="molecule type" value="Genomic_DNA"/>
</dbReference>
<keyword evidence="2" id="KW-1185">Reference proteome</keyword>
<dbReference type="Pfam" id="PF09674">
    <property type="entry name" value="DUF2400"/>
    <property type="match status" value="1"/>
</dbReference>
<proteinExistence type="predicted"/>
<organism evidence="1 2">
    <name type="scientific">Helicobacter valdiviensis</name>
    <dbReference type="NCBI Taxonomy" id="1458358"/>
    <lineage>
        <taxon>Bacteria</taxon>
        <taxon>Pseudomonadati</taxon>
        <taxon>Campylobacterota</taxon>
        <taxon>Epsilonproteobacteria</taxon>
        <taxon>Campylobacterales</taxon>
        <taxon>Helicobacteraceae</taxon>
        <taxon>Helicobacter</taxon>
    </lineage>
</organism>
<name>A0A2W6MW04_9HELI</name>
<dbReference type="SUPFAM" id="SSF48150">
    <property type="entry name" value="DNA-glycosylase"/>
    <property type="match status" value="1"/>
</dbReference>
<protein>
    <submittedName>
        <fullName evidence="1">TIGR02757 family protein</fullName>
    </submittedName>
</protein>
<gene>
    <name evidence="1" type="ORF">B6S12_05515</name>
</gene>
<dbReference type="AlphaFoldDB" id="A0A2W6MW04"/>
<dbReference type="GO" id="GO:0006281">
    <property type="term" value="P:DNA repair"/>
    <property type="evidence" value="ECO:0007669"/>
    <property type="project" value="InterPro"/>
</dbReference>